<name>A0A6V7RGM7_9STAP</name>
<protein>
    <recommendedName>
        <fullName evidence="3">Core-binding (CB) domain-containing protein</fullName>
    </recommendedName>
</protein>
<proteinExistence type="predicted"/>
<dbReference type="Gene3D" id="1.10.150.130">
    <property type="match status" value="1"/>
</dbReference>
<reference evidence="4 5" key="1">
    <citation type="submission" date="2020-07" db="EMBL/GenBank/DDBJ databases">
        <authorList>
            <person name="Criscuolo A."/>
        </authorList>
    </citation>
    <scope>NUCLEOTIDE SEQUENCE [LARGE SCALE GENOMIC DNA]</scope>
    <source>
        <strain evidence="4">CIP111649</strain>
    </source>
</reference>
<dbReference type="Pfam" id="PF13102">
    <property type="entry name" value="Phage_int_SAM_5"/>
    <property type="match status" value="1"/>
</dbReference>
<dbReference type="AlphaFoldDB" id="A0A6V7RGM7"/>
<dbReference type="GO" id="GO:0003677">
    <property type="term" value="F:DNA binding"/>
    <property type="evidence" value="ECO:0007669"/>
    <property type="project" value="UniProtKB-UniRule"/>
</dbReference>
<organism evidence="4 5">
    <name type="scientific">Jeotgalicoccus meleagridis</name>
    <dbReference type="NCBI Taxonomy" id="2759181"/>
    <lineage>
        <taxon>Bacteria</taxon>
        <taxon>Bacillati</taxon>
        <taxon>Bacillota</taxon>
        <taxon>Bacilli</taxon>
        <taxon>Bacillales</taxon>
        <taxon>Staphylococcaceae</taxon>
        <taxon>Jeotgalicoccus</taxon>
    </lineage>
</organism>
<sequence length="199" mass="24014">MEPKKINGKWGFDFSYKNKRYRQQGFATKKEAKIVIEKILENPMKQQNKYAHLNFAQYFTLWVETYKEKYVTHKTYLRYFNALRKFLLYFGDNVRPNDVTQREYQEYMNQLGEQYTLGTMKKDHQAIRACYEQAVYDGIAKRNPTFNARLESEIEDMPEHVKFMEDFEYEKLKEVIKEMNTPSGLFLFILQSQVLDLVK</sequence>
<dbReference type="SUPFAM" id="SSF56349">
    <property type="entry name" value="DNA breaking-rejoining enzymes"/>
    <property type="match status" value="1"/>
</dbReference>
<evidence type="ECO:0000256" key="2">
    <source>
        <dbReference type="PROSITE-ProRule" id="PRU01248"/>
    </source>
</evidence>
<gene>
    <name evidence="4" type="ORF">JEODO184_01093</name>
</gene>
<dbReference type="InterPro" id="IPR025269">
    <property type="entry name" value="SAM-like_dom"/>
</dbReference>
<dbReference type="InterPro" id="IPR011010">
    <property type="entry name" value="DNA_brk_join_enz"/>
</dbReference>
<dbReference type="PROSITE" id="PS51900">
    <property type="entry name" value="CB"/>
    <property type="match status" value="1"/>
</dbReference>
<evidence type="ECO:0000313" key="4">
    <source>
        <dbReference type="EMBL" id="CAD2077000.1"/>
    </source>
</evidence>
<dbReference type="InterPro" id="IPR010998">
    <property type="entry name" value="Integrase_recombinase_N"/>
</dbReference>
<accession>A0A6V7RGM7</accession>
<comment type="caution">
    <text evidence="4">The sequence shown here is derived from an EMBL/GenBank/DDBJ whole genome shotgun (WGS) entry which is preliminary data.</text>
</comment>
<evidence type="ECO:0000259" key="3">
    <source>
        <dbReference type="PROSITE" id="PS51900"/>
    </source>
</evidence>
<feature type="domain" description="Core-binding (CB)" evidence="3">
    <location>
        <begin position="53"/>
        <end position="135"/>
    </location>
</feature>
<evidence type="ECO:0000313" key="5">
    <source>
        <dbReference type="Proteomes" id="UP000589351"/>
    </source>
</evidence>
<dbReference type="RefSeq" id="WP_185125620.1">
    <property type="nucleotide sequence ID" value="NZ_CAJEWD010000007.1"/>
</dbReference>
<dbReference type="Proteomes" id="UP000589351">
    <property type="component" value="Unassembled WGS sequence"/>
</dbReference>
<dbReference type="EMBL" id="CAJEWD010000007">
    <property type="protein sequence ID" value="CAD2077000.1"/>
    <property type="molecule type" value="Genomic_DNA"/>
</dbReference>
<keyword evidence="5" id="KW-1185">Reference proteome</keyword>
<keyword evidence="1 2" id="KW-0238">DNA-binding</keyword>
<dbReference type="InterPro" id="IPR044068">
    <property type="entry name" value="CB"/>
</dbReference>
<evidence type="ECO:0000256" key="1">
    <source>
        <dbReference type="ARBA" id="ARBA00023125"/>
    </source>
</evidence>